<name>A0ABS8UPP0_DATST</name>
<keyword evidence="3" id="KW-1185">Reference proteome</keyword>
<feature type="region of interest" description="Disordered" evidence="1">
    <location>
        <begin position="204"/>
        <end position="232"/>
    </location>
</feature>
<reference evidence="2 3" key="1">
    <citation type="journal article" date="2021" name="BMC Genomics">
        <title>Datura genome reveals duplications of psychoactive alkaloid biosynthetic genes and high mutation rate following tissue culture.</title>
        <authorList>
            <person name="Rajewski A."/>
            <person name="Carter-House D."/>
            <person name="Stajich J."/>
            <person name="Litt A."/>
        </authorList>
    </citation>
    <scope>NUCLEOTIDE SEQUENCE [LARGE SCALE GENOMIC DNA]</scope>
    <source>
        <strain evidence="2">AR-01</strain>
    </source>
</reference>
<proteinExistence type="predicted"/>
<evidence type="ECO:0000313" key="3">
    <source>
        <dbReference type="Proteomes" id="UP000823775"/>
    </source>
</evidence>
<sequence length="269" mass="29281">MKVIEFAEVTEQQRKKDGATKIPLINLGKGENGGKIGGNEKQAWGDNPAGKSVADLAATSKELQSYESHVCAVQQGAIGSHPTSPKAMQSATKEGNRLETIMQSPNGVGSKPMGRMSGSSSSKMSWADEVERQQNMKKESVWDKFDIAKMSNAGFKLEFVEPAKHDSKPEESLRLHKWMPQKGASLCVEGNGETQRGLREDKTLSEQGRKYRKRSTIMGAGVPSGSTQDVQLEQGNTFQILEGIEPEYEMQIPRNTPRKSGGGTPKSNG</sequence>
<dbReference type="Proteomes" id="UP000823775">
    <property type="component" value="Unassembled WGS sequence"/>
</dbReference>
<evidence type="ECO:0000256" key="1">
    <source>
        <dbReference type="SAM" id="MobiDB-lite"/>
    </source>
</evidence>
<gene>
    <name evidence="2" type="ORF">HAX54_018608</name>
</gene>
<accession>A0ABS8UPP0</accession>
<feature type="region of interest" description="Disordered" evidence="1">
    <location>
        <begin position="102"/>
        <end position="122"/>
    </location>
</feature>
<evidence type="ECO:0000313" key="2">
    <source>
        <dbReference type="EMBL" id="MCD9560132.1"/>
    </source>
</evidence>
<protein>
    <submittedName>
        <fullName evidence="2">Uncharacterized protein</fullName>
    </submittedName>
</protein>
<organism evidence="2 3">
    <name type="scientific">Datura stramonium</name>
    <name type="common">Jimsonweed</name>
    <name type="synonym">Common thornapple</name>
    <dbReference type="NCBI Taxonomy" id="4076"/>
    <lineage>
        <taxon>Eukaryota</taxon>
        <taxon>Viridiplantae</taxon>
        <taxon>Streptophyta</taxon>
        <taxon>Embryophyta</taxon>
        <taxon>Tracheophyta</taxon>
        <taxon>Spermatophyta</taxon>
        <taxon>Magnoliopsida</taxon>
        <taxon>eudicotyledons</taxon>
        <taxon>Gunneridae</taxon>
        <taxon>Pentapetalae</taxon>
        <taxon>asterids</taxon>
        <taxon>lamiids</taxon>
        <taxon>Solanales</taxon>
        <taxon>Solanaceae</taxon>
        <taxon>Solanoideae</taxon>
        <taxon>Datureae</taxon>
        <taxon>Datura</taxon>
    </lineage>
</organism>
<feature type="compositionally biased region" description="Gly residues" evidence="1">
    <location>
        <begin position="260"/>
        <end position="269"/>
    </location>
</feature>
<comment type="caution">
    <text evidence="2">The sequence shown here is derived from an EMBL/GenBank/DDBJ whole genome shotgun (WGS) entry which is preliminary data.</text>
</comment>
<dbReference type="EMBL" id="JACEIK010002272">
    <property type="protein sequence ID" value="MCD9560132.1"/>
    <property type="molecule type" value="Genomic_DNA"/>
</dbReference>
<feature type="region of interest" description="Disordered" evidence="1">
    <location>
        <begin position="244"/>
        <end position="269"/>
    </location>
</feature>
<feature type="region of interest" description="Disordered" evidence="1">
    <location>
        <begin position="27"/>
        <end position="48"/>
    </location>
</feature>
<feature type="compositionally biased region" description="Low complexity" evidence="1">
    <location>
        <begin position="109"/>
        <end position="122"/>
    </location>
</feature>